<feature type="transmembrane region" description="Helical" evidence="1">
    <location>
        <begin position="317"/>
        <end position="338"/>
    </location>
</feature>
<feature type="transmembrane region" description="Helical" evidence="1">
    <location>
        <begin position="259"/>
        <end position="284"/>
    </location>
</feature>
<keyword evidence="3" id="KW-1185">Reference proteome</keyword>
<dbReference type="EMBL" id="NTJD01000001">
    <property type="protein sequence ID" value="PCD77826.1"/>
    <property type="molecule type" value="Genomic_DNA"/>
</dbReference>
<keyword evidence="1" id="KW-0812">Transmembrane</keyword>
<feature type="transmembrane region" description="Helical" evidence="1">
    <location>
        <begin position="12"/>
        <end position="37"/>
    </location>
</feature>
<feature type="transmembrane region" description="Helical" evidence="1">
    <location>
        <begin position="213"/>
        <end position="239"/>
    </location>
</feature>
<evidence type="ECO:0000313" key="2">
    <source>
        <dbReference type="EMBL" id="PCD77826.1"/>
    </source>
</evidence>
<feature type="transmembrane region" description="Helical" evidence="1">
    <location>
        <begin position="60"/>
        <end position="81"/>
    </location>
</feature>
<protein>
    <recommendedName>
        <fullName evidence="4">DUF2029 domain-containing protein</fullName>
    </recommendedName>
</protein>
<keyword evidence="1" id="KW-0472">Membrane</keyword>
<evidence type="ECO:0000313" key="3">
    <source>
        <dbReference type="Proteomes" id="UP000243507"/>
    </source>
</evidence>
<gene>
    <name evidence="2" type="ORF">CLN94_00435</name>
</gene>
<evidence type="ECO:0000256" key="1">
    <source>
        <dbReference type="SAM" id="Phobius"/>
    </source>
</evidence>
<feature type="transmembrane region" description="Helical" evidence="1">
    <location>
        <begin position="293"/>
        <end position="311"/>
    </location>
</feature>
<proteinExistence type="predicted"/>
<name>A0A2A4CUK7_9RHOB</name>
<accession>A0A2A4CUK7</accession>
<feature type="transmembrane region" description="Helical" evidence="1">
    <location>
        <begin position="119"/>
        <end position="136"/>
    </location>
</feature>
<feature type="transmembrane region" description="Helical" evidence="1">
    <location>
        <begin position="177"/>
        <end position="206"/>
    </location>
</feature>
<feature type="transmembrane region" description="Helical" evidence="1">
    <location>
        <begin position="88"/>
        <end position="107"/>
    </location>
</feature>
<feature type="transmembrane region" description="Helical" evidence="1">
    <location>
        <begin position="345"/>
        <end position="366"/>
    </location>
</feature>
<dbReference type="Proteomes" id="UP000243507">
    <property type="component" value="Unassembled WGS sequence"/>
</dbReference>
<organism evidence="2 3">
    <name type="scientific">Pseudothioclava arenosa</name>
    <dbReference type="NCBI Taxonomy" id="1795308"/>
    <lineage>
        <taxon>Bacteria</taxon>
        <taxon>Pseudomonadati</taxon>
        <taxon>Pseudomonadota</taxon>
        <taxon>Alphaproteobacteria</taxon>
        <taxon>Rhodobacterales</taxon>
        <taxon>Paracoccaceae</taxon>
        <taxon>Pseudothioclava</taxon>
    </lineage>
</organism>
<keyword evidence="1" id="KW-1133">Transmembrane helix</keyword>
<comment type="caution">
    <text evidence="2">The sequence shown here is derived from an EMBL/GenBank/DDBJ whole genome shotgun (WGS) entry which is preliminary data.</text>
</comment>
<sequence length="559" mass="60021">MSGMKRPGADPLRLFAGMALWLAVLAGLSLWGGVFIAGKHEGDTLHLADMVLRMAEAGQIPHFDFMTPLGILAIWPIAALVKAGQGLGMAFLLAQLGFALVLFVPILRVALSRFPARLGWLYAAYVLVLCVALVHGEGDPAISASMHYNRWAWALAYVAVPLAMLEPAKRRMAVFDGVILGLALAAMALIKATYFAAFLPAVLIALLARRDWVMLGVALASGLAVVAAGTLLLGVEFWFAYLRDLLIVASSKTRAAPGLAMGDLLVGPTHILATFTLMAAVIFLRQSGRMTEGLVLLLLVPAFVYVTYQNFGNDPQWLMLLALLALSLRPAGLATNGFGWRLRTALTIAGVIALSLGSASAINMALSPLRLFLADPTEFTPFLSQRPAHDDLLVSPARVYRVSMSRPGADEIPLYSAWAERAAPKPDPEASTAPHDPTEAFPFNGEPLPVCELGTGYNAWFESTAEALEAAGHGGARILIADLFSSLWLYGDFPALRGGAPWYYAGTPGIETAEFVLVPLCPTNLTHRNEILSALDVAGWQLDEVMRTETFILTRPHKG</sequence>
<reference evidence="2 3" key="1">
    <citation type="submission" date="2017-09" db="EMBL/GenBank/DDBJ databases">
        <title>A multilocus sequence analysis scheme for characterization of bacteria in the genus Thioclava.</title>
        <authorList>
            <person name="Liu Y."/>
            <person name="Shao Z."/>
        </authorList>
    </citation>
    <scope>NUCLEOTIDE SEQUENCE [LARGE SCALE GENOMIC DNA]</scope>
    <source>
        <strain evidence="2 3">CAU 1312</strain>
    </source>
</reference>
<evidence type="ECO:0008006" key="4">
    <source>
        <dbReference type="Google" id="ProtNLM"/>
    </source>
</evidence>
<dbReference type="AlphaFoldDB" id="A0A2A4CUK7"/>